<dbReference type="STRING" id="1676925.ENSPKIP00000025580"/>
<dbReference type="Gene3D" id="3.90.180.10">
    <property type="entry name" value="Medium-chain alcohol dehydrogenases, catalytic domain"/>
    <property type="match status" value="1"/>
</dbReference>
<sequence>MKGLYGQLREGSGELKFLIQEKSVPVSPESHQVKVQVKACALSPVDTGFLDDLKLRRDLLPVGREIAGIVLQVGPKVTFFQPDDEVVGILPLDAELSGLCDMVLMDEHLLVQKPEKVTYVEAAGGIQDGLRAYTALHTLGRVAAGHSVLVMDGASPFGMMTIQVAHYHGVKVLATALSLEDQRLLEKLRPSMGVQESLLARIISTWDPKVDLVEACLEETGGLGVDMVIDAGVRLYEEDSVGQSLLPHKHDVISLLGVGGHWVTTERNLQLDPPDSRSLFLRGASVSFLNEEVWGASRARQGRYLHILRDMVEKLAAGTLRPQLDEPVPWYEAAVSMDMVQTKQARKKVVIQF</sequence>
<dbReference type="SMART" id="SM00829">
    <property type="entry name" value="PKS_ER"/>
    <property type="match status" value="1"/>
</dbReference>
<accession>A0A3B3S5Z2</accession>
<proteinExistence type="predicted"/>
<dbReference type="GeneID" id="111835734"/>
<dbReference type="AlphaFoldDB" id="A0A3B3S5Z2"/>
<feature type="domain" description="Enoyl reductase (ER)" evidence="1">
    <location>
        <begin position="11"/>
        <end position="351"/>
    </location>
</feature>
<name>A0A3B3S5Z2_9TELE</name>
<dbReference type="SUPFAM" id="SSF50129">
    <property type="entry name" value="GroES-like"/>
    <property type="match status" value="1"/>
</dbReference>
<dbReference type="CDD" id="cd05195">
    <property type="entry name" value="enoyl_red"/>
    <property type="match status" value="1"/>
</dbReference>
<reference evidence="2" key="2">
    <citation type="submission" date="2025-09" db="UniProtKB">
        <authorList>
            <consortium name="Ensembl"/>
        </authorList>
    </citation>
    <scope>IDENTIFICATION</scope>
</reference>
<dbReference type="PANTHER" id="PTHR44461">
    <property type="entry name" value="QUINONE OXIDOREDUCTASE-LIKE PROTEIN 1"/>
    <property type="match status" value="1"/>
</dbReference>
<dbReference type="Pfam" id="PF08240">
    <property type="entry name" value="ADH_N"/>
    <property type="match status" value="1"/>
</dbReference>
<dbReference type="SUPFAM" id="SSF51735">
    <property type="entry name" value="NAD(P)-binding Rossmann-fold domains"/>
    <property type="match status" value="1"/>
</dbReference>
<dbReference type="CTD" id="9946"/>
<dbReference type="KEGG" id="pki:111835734"/>
<dbReference type="GO" id="GO:0016491">
    <property type="term" value="F:oxidoreductase activity"/>
    <property type="evidence" value="ECO:0007669"/>
    <property type="project" value="InterPro"/>
</dbReference>
<dbReference type="InterPro" id="IPR036291">
    <property type="entry name" value="NAD(P)-bd_dom_sf"/>
</dbReference>
<protein>
    <submittedName>
        <fullName evidence="2">Crystallin, zeta (quinone reductase)-like 1</fullName>
    </submittedName>
</protein>
<dbReference type="RefSeq" id="XP_023652147.1">
    <property type="nucleotide sequence ID" value="XM_023796379.2"/>
</dbReference>
<dbReference type="InterPro" id="IPR042633">
    <property type="entry name" value="CRYZL1"/>
</dbReference>
<dbReference type="Ensembl" id="ENSPKIT00000006317.1">
    <property type="protein sequence ID" value="ENSPKIP00000025580.1"/>
    <property type="gene ID" value="ENSPKIG00000008403.1"/>
</dbReference>
<dbReference type="InterPro" id="IPR011032">
    <property type="entry name" value="GroES-like_sf"/>
</dbReference>
<evidence type="ECO:0000313" key="3">
    <source>
        <dbReference type="Proteomes" id="UP000261540"/>
    </source>
</evidence>
<dbReference type="GeneTree" id="ENSGT00390000013113"/>
<organism evidence="2 3">
    <name type="scientific">Paramormyrops kingsleyae</name>
    <dbReference type="NCBI Taxonomy" id="1676925"/>
    <lineage>
        <taxon>Eukaryota</taxon>
        <taxon>Metazoa</taxon>
        <taxon>Chordata</taxon>
        <taxon>Craniata</taxon>
        <taxon>Vertebrata</taxon>
        <taxon>Euteleostomi</taxon>
        <taxon>Actinopterygii</taxon>
        <taxon>Neopterygii</taxon>
        <taxon>Teleostei</taxon>
        <taxon>Osteoglossocephala</taxon>
        <taxon>Osteoglossomorpha</taxon>
        <taxon>Osteoglossiformes</taxon>
        <taxon>Mormyridae</taxon>
        <taxon>Paramormyrops</taxon>
    </lineage>
</organism>
<dbReference type="PANTHER" id="PTHR44461:SF1">
    <property type="entry name" value="QUINONE OXIDOREDUCTASE-LIKE PROTEIN 1"/>
    <property type="match status" value="1"/>
</dbReference>
<dbReference type="InterPro" id="IPR020843">
    <property type="entry name" value="ER"/>
</dbReference>
<evidence type="ECO:0000313" key="2">
    <source>
        <dbReference type="Ensembl" id="ENSPKIP00000025580.1"/>
    </source>
</evidence>
<dbReference type="OrthoDB" id="9930022at2759"/>
<evidence type="ECO:0000259" key="1">
    <source>
        <dbReference type="SMART" id="SM00829"/>
    </source>
</evidence>
<dbReference type="Proteomes" id="UP000261540">
    <property type="component" value="Unplaced"/>
</dbReference>
<dbReference type="InterPro" id="IPR013154">
    <property type="entry name" value="ADH-like_N"/>
</dbReference>
<reference evidence="2" key="1">
    <citation type="submission" date="2025-08" db="UniProtKB">
        <authorList>
            <consortium name="Ensembl"/>
        </authorList>
    </citation>
    <scope>IDENTIFICATION</scope>
</reference>
<keyword evidence="3" id="KW-1185">Reference proteome</keyword>